<evidence type="ECO:0000313" key="2">
    <source>
        <dbReference type="EMBL" id="MBB5772901.1"/>
    </source>
</evidence>
<protein>
    <recommendedName>
        <fullName evidence="4">DUF3363 domain-containing protein</fullName>
    </recommendedName>
</protein>
<feature type="region of interest" description="Disordered" evidence="1">
    <location>
        <begin position="36"/>
        <end position="56"/>
    </location>
</feature>
<dbReference type="AlphaFoldDB" id="A0A7W9L6Y4"/>
<name>A0A7W9L6Y4_BREVE</name>
<dbReference type="RefSeq" id="WP_184280094.1">
    <property type="nucleotide sequence ID" value="NZ_JACHLJ010000004.1"/>
</dbReference>
<dbReference type="EMBL" id="JACHLJ010000004">
    <property type="protein sequence ID" value="MBB5772901.1"/>
    <property type="molecule type" value="Genomic_DNA"/>
</dbReference>
<comment type="caution">
    <text evidence="2">The sequence shown here is derived from an EMBL/GenBank/DDBJ whole genome shotgun (WGS) entry which is preliminary data.</text>
</comment>
<evidence type="ECO:0000313" key="3">
    <source>
        <dbReference type="Proteomes" id="UP000556201"/>
    </source>
</evidence>
<evidence type="ECO:0000256" key="1">
    <source>
        <dbReference type="SAM" id="MobiDB-lite"/>
    </source>
</evidence>
<feature type="compositionally biased region" description="Basic and acidic residues" evidence="1">
    <location>
        <begin position="1"/>
        <end position="11"/>
    </location>
</feature>
<accession>A0A7W9L6Y4</accession>
<dbReference type="Proteomes" id="UP000556201">
    <property type="component" value="Unassembled WGS sequence"/>
</dbReference>
<evidence type="ECO:0008006" key="4">
    <source>
        <dbReference type="Google" id="ProtNLM"/>
    </source>
</evidence>
<sequence length="376" mass="42169">MSEPREPDDYGFKPPMTARRETPPTWTVGRLVSRATPSMPPRARARHFSSKGSVQRVRPIRSAAGGMRRVMVKVRVVPMTPGAKKALMTHVRYVAREGAGAGGEQGQFFDAREDAVEASGFARRCDGDRHHFRIIVNPEDGRDLPDLKAFTRRFMDQVSTDMGTPLEWVAGEHYDTGRPHLHILLRGKRDDGRDLVLPREYVSHGLRQRSQELATEILGPRQERASSERDVMADRFTRLDQTLIGEVRDGRLTLDSLPEAQRTDALRRLVHLETRGWVAREGPEMWNVPADLRETLQRVGEREAREAAAAKAIWGGRWGGQMERLQPLEIKAGESVVGAYAGVQPIGPYGNGPQALVMETMDGRLVMCGCRRWTAP</sequence>
<feature type="region of interest" description="Disordered" evidence="1">
    <location>
        <begin position="1"/>
        <end position="23"/>
    </location>
</feature>
<reference evidence="2 3" key="1">
    <citation type="submission" date="2020-08" db="EMBL/GenBank/DDBJ databases">
        <title>Functional genomics of gut bacteria from endangered species of beetles.</title>
        <authorList>
            <person name="Carlos-Shanley C."/>
        </authorList>
    </citation>
    <scope>NUCLEOTIDE SEQUENCE [LARGE SCALE GENOMIC DNA]</scope>
    <source>
        <strain evidence="2 3">S00192</strain>
    </source>
</reference>
<organism evidence="2 3">
    <name type="scientific">Brevundimonas vesicularis</name>
    <name type="common">Pseudomonas vesicularis</name>
    <dbReference type="NCBI Taxonomy" id="41276"/>
    <lineage>
        <taxon>Bacteria</taxon>
        <taxon>Pseudomonadati</taxon>
        <taxon>Pseudomonadota</taxon>
        <taxon>Alphaproteobacteria</taxon>
        <taxon>Caulobacterales</taxon>
        <taxon>Caulobacteraceae</taxon>
        <taxon>Brevundimonas</taxon>
    </lineage>
</organism>
<proteinExistence type="predicted"/>
<gene>
    <name evidence="2" type="ORF">HNP47_002921</name>
</gene>